<dbReference type="Pfam" id="PF12698">
    <property type="entry name" value="ABC2_membrane_3"/>
    <property type="match status" value="1"/>
</dbReference>
<dbReference type="GO" id="GO:0140359">
    <property type="term" value="F:ABC-type transporter activity"/>
    <property type="evidence" value="ECO:0007669"/>
    <property type="project" value="InterPro"/>
</dbReference>
<keyword evidence="2 5" id="KW-0812">Transmembrane</keyword>
<dbReference type="EMBL" id="CP006905">
    <property type="protein sequence ID" value="AIY85081.1"/>
    <property type="molecule type" value="Genomic_DNA"/>
</dbReference>
<dbReference type="eggNOG" id="COG0842">
    <property type="taxonomic scope" value="Bacteria"/>
</dbReference>
<feature type="transmembrane region" description="Helical" evidence="5">
    <location>
        <begin position="176"/>
        <end position="198"/>
    </location>
</feature>
<feature type="transmembrane region" description="Helical" evidence="5">
    <location>
        <begin position="20"/>
        <end position="41"/>
    </location>
</feature>
<dbReference type="PANTHER" id="PTHR43027:SF1">
    <property type="entry name" value="DOXORUBICIN RESISTANCE ABC TRANSPORTER PERMEASE PROTEIN DRRC-RELATED"/>
    <property type="match status" value="1"/>
</dbReference>
<proteinExistence type="predicted"/>
<keyword evidence="4 5" id="KW-0472">Membrane</keyword>
<keyword evidence="8" id="KW-1185">Reference proteome</keyword>
<dbReference type="InterPro" id="IPR052902">
    <property type="entry name" value="ABC-2_transporter"/>
</dbReference>
<protein>
    <submittedName>
        <fullName evidence="7">ABC-2 type transporter family protein</fullName>
    </submittedName>
</protein>
<evidence type="ECO:0000313" key="7">
    <source>
        <dbReference type="EMBL" id="AIY85081.1"/>
    </source>
</evidence>
<dbReference type="GO" id="GO:0016020">
    <property type="term" value="C:membrane"/>
    <property type="evidence" value="ECO:0007669"/>
    <property type="project" value="UniProtKB-SubCell"/>
</dbReference>
<dbReference type="OrthoDB" id="1864035at2"/>
<dbReference type="AlphaFoldDB" id="A0A0A7G234"/>
<feature type="transmembrane region" description="Helical" evidence="5">
    <location>
        <begin position="219"/>
        <end position="240"/>
    </location>
</feature>
<feature type="transmembrane region" description="Helical" evidence="5">
    <location>
        <begin position="342"/>
        <end position="365"/>
    </location>
</feature>
<keyword evidence="3 5" id="KW-1133">Transmembrane helix</keyword>
<evidence type="ECO:0000256" key="2">
    <source>
        <dbReference type="ARBA" id="ARBA00022692"/>
    </source>
</evidence>
<reference evidence="7 8" key="1">
    <citation type="journal article" date="2015" name="Infect. Genet. Evol.">
        <title>Genomic sequences of six botulinum neurotoxin-producing strains representing three clostridial species illustrate the mobility and diversity of botulinum neurotoxin genes.</title>
        <authorList>
            <person name="Smith T.J."/>
            <person name="Hill K.K."/>
            <person name="Xie G."/>
            <person name="Foley B.T."/>
            <person name="Williamson C.H."/>
            <person name="Foster J.T."/>
            <person name="Johnson S.L."/>
            <person name="Chertkov O."/>
            <person name="Teshima H."/>
            <person name="Gibbons H.S."/>
            <person name="Johnsky L.A."/>
            <person name="Karavis M.A."/>
            <person name="Smith L.A."/>
        </authorList>
    </citation>
    <scope>NUCLEOTIDE SEQUENCE [LARGE SCALE GENOMIC DNA]</scope>
    <source>
        <strain evidence="7">Sullivan</strain>
    </source>
</reference>
<accession>A0A0A7G234</accession>
<dbReference type="HOGENOM" id="CLU_039483_0_3_9"/>
<evidence type="ECO:0000259" key="6">
    <source>
        <dbReference type="Pfam" id="PF12698"/>
    </source>
</evidence>
<dbReference type="Proteomes" id="UP000030635">
    <property type="component" value="Chromosome"/>
</dbReference>
<evidence type="ECO:0000256" key="3">
    <source>
        <dbReference type="ARBA" id="ARBA00022989"/>
    </source>
</evidence>
<name>A0A0A7G234_9CLOT</name>
<evidence type="ECO:0000313" key="8">
    <source>
        <dbReference type="Proteomes" id="UP000030635"/>
    </source>
</evidence>
<dbReference type="InterPro" id="IPR013525">
    <property type="entry name" value="ABC2_TM"/>
</dbReference>
<feature type="transmembrane region" description="Helical" evidence="5">
    <location>
        <begin position="255"/>
        <end position="275"/>
    </location>
</feature>
<evidence type="ECO:0000256" key="1">
    <source>
        <dbReference type="ARBA" id="ARBA00004141"/>
    </source>
</evidence>
<dbReference type="PANTHER" id="PTHR43027">
    <property type="entry name" value="DOXORUBICIN RESISTANCE ABC TRANSPORTER PERMEASE PROTEIN DRRC-RELATED"/>
    <property type="match status" value="1"/>
</dbReference>
<dbReference type="KEGG" id="cbv:U729_211"/>
<sequence>MIAVIKSVILKAIREPGYLVFLMFFPIFLILLIGGVLGNYFEKNTLKLDARTIYYLDENKENNLIKILETEVKKINKEFSLESINTKEDGISKVKNDGDIFLNFNKDKLYIYVSNGNQLYYSYLSSIIKGIDSTINSTKILYSINPKEAENIVKEEKVSPKVELLSREKAPTSFDYYAVVEITMMTLYIMLLPFWKLYGDKKRKLYERMKLMGVLDGQYYIGSVIGYFLLSFLVTAPGFLFSKYILKTNWGDNPIIIYGAIQVLSLSSIMVGIALAKYVKNEEKAMLVVQSIIFPVLSLLGGSYISLADDVGGAFQMITNLSPIRWINRGIFRSIFVGDSSFLLKATLLNIGIICVSLVFIFITYKRKEDRI</sequence>
<evidence type="ECO:0000256" key="4">
    <source>
        <dbReference type="ARBA" id="ARBA00023136"/>
    </source>
</evidence>
<feature type="transmembrane region" description="Helical" evidence="5">
    <location>
        <begin position="287"/>
        <end position="307"/>
    </location>
</feature>
<organism evidence="7 8">
    <name type="scientific">Clostridium baratii str. Sullivan</name>
    <dbReference type="NCBI Taxonomy" id="1415775"/>
    <lineage>
        <taxon>Bacteria</taxon>
        <taxon>Bacillati</taxon>
        <taxon>Bacillota</taxon>
        <taxon>Clostridia</taxon>
        <taxon>Eubacteriales</taxon>
        <taxon>Clostridiaceae</taxon>
        <taxon>Clostridium</taxon>
    </lineage>
</organism>
<dbReference type="RefSeq" id="WP_039310945.1">
    <property type="nucleotide sequence ID" value="NZ_CP006905.1"/>
</dbReference>
<evidence type="ECO:0000256" key="5">
    <source>
        <dbReference type="SAM" id="Phobius"/>
    </source>
</evidence>
<gene>
    <name evidence="7" type="ORF">U729_211</name>
</gene>
<feature type="domain" description="ABC-2 type transporter transmembrane" evidence="6">
    <location>
        <begin position="18"/>
        <end position="363"/>
    </location>
</feature>
<comment type="subcellular location">
    <subcellularLocation>
        <location evidence="1">Membrane</location>
        <topology evidence="1">Multi-pass membrane protein</topology>
    </subcellularLocation>
</comment>